<dbReference type="PANTHER" id="PTHR37984">
    <property type="entry name" value="PROTEIN CBG26694"/>
    <property type="match status" value="1"/>
</dbReference>
<dbReference type="Proteomes" id="UP001066276">
    <property type="component" value="Chromosome 7"/>
</dbReference>
<reference evidence="3" key="1">
    <citation type="journal article" date="2022" name="bioRxiv">
        <title>Sequencing and chromosome-scale assembly of the giantPleurodeles waltlgenome.</title>
        <authorList>
            <person name="Brown T."/>
            <person name="Elewa A."/>
            <person name="Iarovenko S."/>
            <person name="Subramanian E."/>
            <person name="Araus A.J."/>
            <person name="Petzold A."/>
            <person name="Susuki M."/>
            <person name="Suzuki K.-i.T."/>
            <person name="Hayashi T."/>
            <person name="Toyoda A."/>
            <person name="Oliveira C."/>
            <person name="Osipova E."/>
            <person name="Leigh N.D."/>
            <person name="Simon A."/>
            <person name="Yun M.H."/>
        </authorList>
    </citation>
    <scope>NUCLEOTIDE SEQUENCE</scope>
    <source>
        <strain evidence="3">20211129_DDA</strain>
        <tissue evidence="3">Liver</tissue>
    </source>
</reference>
<feature type="domain" description="Integrase zinc-binding" evidence="2">
    <location>
        <begin position="129"/>
        <end position="164"/>
    </location>
</feature>
<evidence type="ECO:0000313" key="4">
    <source>
        <dbReference type="Proteomes" id="UP001066276"/>
    </source>
</evidence>
<organism evidence="3 4">
    <name type="scientific">Pleurodeles waltl</name>
    <name type="common">Iberian ribbed newt</name>
    <dbReference type="NCBI Taxonomy" id="8319"/>
    <lineage>
        <taxon>Eukaryota</taxon>
        <taxon>Metazoa</taxon>
        <taxon>Chordata</taxon>
        <taxon>Craniata</taxon>
        <taxon>Vertebrata</taxon>
        <taxon>Euteleostomi</taxon>
        <taxon>Amphibia</taxon>
        <taxon>Batrachia</taxon>
        <taxon>Caudata</taxon>
        <taxon>Salamandroidea</taxon>
        <taxon>Salamandridae</taxon>
        <taxon>Pleurodelinae</taxon>
        <taxon>Pleurodeles</taxon>
    </lineage>
</organism>
<protein>
    <recommendedName>
        <fullName evidence="1">Gypsy retrotransposon integrase-like protein 1</fullName>
    </recommendedName>
</protein>
<dbReference type="AlphaFoldDB" id="A0AAV7P6V6"/>
<evidence type="ECO:0000313" key="3">
    <source>
        <dbReference type="EMBL" id="KAJ1123002.1"/>
    </source>
</evidence>
<proteinExistence type="predicted"/>
<keyword evidence="4" id="KW-1185">Reference proteome</keyword>
<name>A0AAV7P6V6_PLEWA</name>
<dbReference type="EMBL" id="JANPWB010000011">
    <property type="protein sequence ID" value="KAJ1123002.1"/>
    <property type="molecule type" value="Genomic_DNA"/>
</dbReference>
<dbReference type="InterPro" id="IPR041588">
    <property type="entry name" value="Integrase_H2C2"/>
</dbReference>
<dbReference type="Pfam" id="PF17921">
    <property type="entry name" value="Integrase_H2C2"/>
    <property type="match status" value="1"/>
</dbReference>
<sequence>MLQLQDYRCQLEYRPGSDNPVDYLSRHPRAASDNGINDAEEPEEYVRLISEWSRPRPLSVGEIVQATARDECLQKVCRAISSNQWFLVKKQIPTLTSSSQRILGSLYQVRAELTVDTEGCLLRGCRLVIPLSLTSRVIQLAHNGHHGMVKTKSRLRSKVWFPLIDE</sequence>
<evidence type="ECO:0000256" key="1">
    <source>
        <dbReference type="ARBA" id="ARBA00039658"/>
    </source>
</evidence>
<accession>A0AAV7P6V6</accession>
<evidence type="ECO:0000259" key="2">
    <source>
        <dbReference type="Pfam" id="PF17921"/>
    </source>
</evidence>
<dbReference type="PANTHER" id="PTHR37984:SF5">
    <property type="entry name" value="PROTEIN NYNRIN-LIKE"/>
    <property type="match status" value="1"/>
</dbReference>
<dbReference type="Gene3D" id="1.10.340.70">
    <property type="match status" value="1"/>
</dbReference>
<gene>
    <name evidence="3" type="ORF">NDU88_001475</name>
</gene>
<comment type="caution">
    <text evidence="3">The sequence shown here is derived from an EMBL/GenBank/DDBJ whole genome shotgun (WGS) entry which is preliminary data.</text>
</comment>
<dbReference type="InterPro" id="IPR050951">
    <property type="entry name" value="Retrovirus_Pol_polyprotein"/>
</dbReference>